<gene>
    <name evidence="5" type="ORF">EYS42_03675</name>
</gene>
<evidence type="ECO:0000313" key="5">
    <source>
        <dbReference type="EMBL" id="TBO34614.1"/>
    </source>
</evidence>
<comment type="subcellular location">
    <subcellularLocation>
        <location evidence="1">Cell envelope</location>
    </subcellularLocation>
</comment>
<proteinExistence type="predicted"/>
<reference evidence="5 6" key="1">
    <citation type="submission" date="2019-02" db="EMBL/GenBank/DDBJ databases">
        <title>Aquabacterium sp. strain KMB7.</title>
        <authorList>
            <person name="Chen W.-M."/>
        </authorList>
    </citation>
    <scope>NUCLEOTIDE SEQUENCE [LARGE SCALE GENOMIC DNA]</scope>
    <source>
        <strain evidence="5 6">KMB7</strain>
    </source>
</reference>
<keyword evidence="3" id="KW-0676">Redox-active center</keyword>
<comment type="caution">
    <text evidence="5">The sequence shown here is derived from an EMBL/GenBank/DDBJ whole genome shotgun (WGS) entry which is preliminary data.</text>
</comment>
<sequence>MLSPDATRRSLLTLGALAGLGGGLWWASRSAEAAASDLPKDFWTQQFDTLSGPPLVLSAFKGRPLLINFWATWCPPCVKEIPEINELHEAQKALGAKGCQVLGLAIDGPTPVREFVAKTPVKYPLGLAGFGGTELAKALGNTSGGLPFTVLIDAKGRVRQRKMGATTLKEMQGWLKKT</sequence>
<name>A0A4Q9H686_9BURK</name>
<dbReference type="InterPro" id="IPR013740">
    <property type="entry name" value="Redoxin"/>
</dbReference>
<dbReference type="InterPro" id="IPR017937">
    <property type="entry name" value="Thioredoxin_CS"/>
</dbReference>
<dbReference type="InterPro" id="IPR050553">
    <property type="entry name" value="Thioredoxin_ResA/DsbE_sf"/>
</dbReference>
<dbReference type="PROSITE" id="PS51352">
    <property type="entry name" value="THIOREDOXIN_2"/>
    <property type="match status" value="1"/>
</dbReference>
<dbReference type="InterPro" id="IPR006311">
    <property type="entry name" value="TAT_signal"/>
</dbReference>
<protein>
    <submittedName>
        <fullName evidence="5">TlpA family protein disulfide reductase</fullName>
    </submittedName>
</protein>
<keyword evidence="2" id="KW-0201">Cytochrome c-type biogenesis</keyword>
<dbReference type="GO" id="GO:0015036">
    <property type="term" value="F:disulfide oxidoreductase activity"/>
    <property type="evidence" value="ECO:0007669"/>
    <property type="project" value="UniProtKB-ARBA"/>
</dbReference>
<dbReference type="PANTHER" id="PTHR42852:SF13">
    <property type="entry name" value="PROTEIN DIPZ"/>
    <property type="match status" value="1"/>
</dbReference>
<dbReference type="InterPro" id="IPR036249">
    <property type="entry name" value="Thioredoxin-like_sf"/>
</dbReference>
<dbReference type="EMBL" id="SIXI01000001">
    <property type="protein sequence ID" value="TBO34614.1"/>
    <property type="molecule type" value="Genomic_DNA"/>
</dbReference>
<dbReference type="OrthoDB" id="9811352at2"/>
<dbReference type="PANTHER" id="PTHR42852">
    <property type="entry name" value="THIOL:DISULFIDE INTERCHANGE PROTEIN DSBE"/>
    <property type="match status" value="1"/>
</dbReference>
<evidence type="ECO:0000256" key="2">
    <source>
        <dbReference type="ARBA" id="ARBA00022748"/>
    </source>
</evidence>
<dbReference type="Pfam" id="PF08534">
    <property type="entry name" value="Redoxin"/>
    <property type="match status" value="1"/>
</dbReference>
<dbReference type="Proteomes" id="UP000292120">
    <property type="component" value="Unassembled WGS sequence"/>
</dbReference>
<keyword evidence="6" id="KW-1185">Reference proteome</keyword>
<dbReference type="InterPro" id="IPR013766">
    <property type="entry name" value="Thioredoxin_domain"/>
</dbReference>
<dbReference type="PROSITE" id="PS00194">
    <property type="entry name" value="THIOREDOXIN_1"/>
    <property type="match status" value="1"/>
</dbReference>
<dbReference type="GO" id="GO:0030313">
    <property type="term" value="C:cell envelope"/>
    <property type="evidence" value="ECO:0007669"/>
    <property type="project" value="UniProtKB-SubCell"/>
</dbReference>
<dbReference type="SUPFAM" id="SSF52833">
    <property type="entry name" value="Thioredoxin-like"/>
    <property type="match status" value="1"/>
</dbReference>
<dbReference type="CDD" id="cd02966">
    <property type="entry name" value="TlpA_like_family"/>
    <property type="match status" value="1"/>
</dbReference>
<accession>A0A4Q9H686</accession>
<dbReference type="AlphaFoldDB" id="A0A4Q9H686"/>
<dbReference type="Gene3D" id="3.40.30.10">
    <property type="entry name" value="Glutaredoxin"/>
    <property type="match status" value="1"/>
</dbReference>
<dbReference type="PROSITE" id="PS51318">
    <property type="entry name" value="TAT"/>
    <property type="match status" value="1"/>
</dbReference>
<evidence type="ECO:0000256" key="3">
    <source>
        <dbReference type="ARBA" id="ARBA00023284"/>
    </source>
</evidence>
<organism evidence="5 6">
    <name type="scientific">Aquabacterium lacunae</name>
    <dbReference type="NCBI Taxonomy" id="2528630"/>
    <lineage>
        <taxon>Bacteria</taxon>
        <taxon>Pseudomonadati</taxon>
        <taxon>Pseudomonadota</taxon>
        <taxon>Betaproteobacteria</taxon>
        <taxon>Burkholderiales</taxon>
        <taxon>Aquabacterium</taxon>
    </lineage>
</organism>
<evidence type="ECO:0000256" key="1">
    <source>
        <dbReference type="ARBA" id="ARBA00004196"/>
    </source>
</evidence>
<dbReference type="GO" id="GO:0017004">
    <property type="term" value="P:cytochrome complex assembly"/>
    <property type="evidence" value="ECO:0007669"/>
    <property type="project" value="UniProtKB-KW"/>
</dbReference>
<evidence type="ECO:0000313" key="6">
    <source>
        <dbReference type="Proteomes" id="UP000292120"/>
    </source>
</evidence>
<feature type="domain" description="Thioredoxin" evidence="4">
    <location>
        <begin position="27"/>
        <end position="178"/>
    </location>
</feature>
<evidence type="ECO:0000259" key="4">
    <source>
        <dbReference type="PROSITE" id="PS51352"/>
    </source>
</evidence>